<dbReference type="GO" id="GO:0043565">
    <property type="term" value="F:sequence-specific DNA binding"/>
    <property type="evidence" value="ECO:0007669"/>
    <property type="project" value="InterPro"/>
</dbReference>
<dbReference type="Pfam" id="PF12833">
    <property type="entry name" value="HTH_18"/>
    <property type="match status" value="1"/>
</dbReference>
<dbReference type="Pfam" id="PF12895">
    <property type="entry name" value="ANAPC3"/>
    <property type="match status" value="1"/>
</dbReference>
<dbReference type="PANTHER" id="PTHR43280">
    <property type="entry name" value="ARAC-FAMILY TRANSCRIPTIONAL REGULATOR"/>
    <property type="match status" value="1"/>
</dbReference>
<dbReference type="Gene3D" id="1.25.40.10">
    <property type="entry name" value="Tetratricopeptide repeat domain"/>
    <property type="match status" value="2"/>
</dbReference>
<evidence type="ECO:0000256" key="1">
    <source>
        <dbReference type="ARBA" id="ARBA00023015"/>
    </source>
</evidence>
<evidence type="ECO:0000313" key="5">
    <source>
        <dbReference type="EMBL" id="QNR24279.1"/>
    </source>
</evidence>
<dbReference type="Gene3D" id="3.40.50.10070">
    <property type="entry name" value="TolB, N-terminal domain"/>
    <property type="match status" value="1"/>
</dbReference>
<dbReference type="InterPro" id="IPR009057">
    <property type="entry name" value="Homeodomain-like_sf"/>
</dbReference>
<evidence type="ECO:0000256" key="3">
    <source>
        <dbReference type="ARBA" id="ARBA00023163"/>
    </source>
</evidence>
<dbReference type="SMART" id="SM00028">
    <property type="entry name" value="TPR"/>
    <property type="match status" value="4"/>
</dbReference>
<dbReference type="SUPFAM" id="SSF81901">
    <property type="entry name" value="HCP-like"/>
    <property type="match status" value="1"/>
</dbReference>
<protein>
    <submittedName>
        <fullName evidence="5">Helix-turn-helix domain-containing protein</fullName>
    </submittedName>
</protein>
<dbReference type="InterPro" id="IPR011990">
    <property type="entry name" value="TPR-like_helical_dom_sf"/>
</dbReference>
<sequence length="600" mass="67950">MNSNSSSSSKTTIAVLPFVNMSNSSENEHFSDGISEEIINALAKIDGLKVTSRTSAFQFKGKTLSIPEIAKQLGVSSILEGSVRLSGNALRITAQLIDAAEDFHFWSETWDRSMENIFAVQDEISLLIAEKLREHIGHFEIEERPRNRTTQASAYSWYLKSKHSFAKFQKADILLALQEIERAIEIDAECPFYHASKAIYYGYLGLVKAIPGTEAFSLSKDAALRALELDANDPEANYAIGMVHYFFEKDVNTAVSYLKVALKHRPNYVNALLGGSVMDVVSGHYDRALDRLQKAFELDPLIPSHRYYLASALQRMGRYEEALIEADKVLKSIPDHSNSYYLKGIILSRLGRYEDAIAHFQHFPMSPDQEVEYSAGIGIVYATSGNKALAEEYLQKLNQENQNLHLASEENPRLIIHAYLGNFDWAFEELEKDIRAGKYYLNFYREIPAFQLLAQDPRSRLFEQIFKSDGRIEEAESTNSPKKVLLSQAQIASYKRQLLDYMNLEKPYLDASLSLRRLADQLELSPNQLSLVLNEGLGKNFNNFINLYRIEEFKLIAKDPSYAHISIVGLAYDCGFNSKSVFNTYFKQITGLTPSEYLKG</sequence>
<dbReference type="EMBL" id="CP060139">
    <property type="protein sequence ID" value="QNR24279.1"/>
    <property type="molecule type" value="Genomic_DNA"/>
</dbReference>
<dbReference type="Gene3D" id="1.10.10.60">
    <property type="entry name" value="Homeodomain-like"/>
    <property type="match status" value="2"/>
</dbReference>
<dbReference type="GO" id="GO:0003700">
    <property type="term" value="F:DNA-binding transcription factor activity"/>
    <property type="evidence" value="ECO:0007669"/>
    <property type="project" value="InterPro"/>
</dbReference>
<dbReference type="KEGG" id="chyd:H4K34_00130"/>
<accession>A0A7H0VEY1</accession>
<dbReference type="SMART" id="SM00342">
    <property type="entry name" value="HTH_ARAC"/>
    <property type="match status" value="1"/>
</dbReference>
<keyword evidence="2" id="KW-0238">DNA-binding</keyword>
<keyword evidence="3" id="KW-0804">Transcription</keyword>
<evidence type="ECO:0000313" key="6">
    <source>
        <dbReference type="Proteomes" id="UP000516305"/>
    </source>
</evidence>
<reference evidence="5 6" key="1">
    <citation type="submission" date="2020-08" db="EMBL/GenBank/DDBJ databases">
        <title>Croceimicrobium hydrocarbonivorans gen. nov., sp. nov., a novel marine bacterium isolated from a bacterial consortium that degrades polyethylene terephthalate.</title>
        <authorList>
            <person name="Liu R."/>
        </authorList>
    </citation>
    <scope>NUCLEOTIDE SEQUENCE [LARGE SCALE GENOMIC DNA]</scope>
    <source>
        <strain evidence="5 6">A20-9</strain>
    </source>
</reference>
<evidence type="ECO:0000256" key="2">
    <source>
        <dbReference type="ARBA" id="ARBA00023125"/>
    </source>
</evidence>
<gene>
    <name evidence="5" type="ORF">H4K34_00130</name>
</gene>
<dbReference type="InterPro" id="IPR019734">
    <property type="entry name" value="TPR_rpt"/>
</dbReference>
<dbReference type="Proteomes" id="UP000516305">
    <property type="component" value="Chromosome"/>
</dbReference>
<name>A0A7H0VEY1_9FLAO</name>
<dbReference type="SUPFAM" id="SSF46689">
    <property type="entry name" value="Homeodomain-like"/>
    <property type="match status" value="1"/>
</dbReference>
<dbReference type="RefSeq" id="WP_210758806.1">
    <property type="nucleotide sequence ID" value="NZ_CP060139.1"/>
</dbReference>
<keyword evidence="1" id="KW-0805">Transcription regulation</keyword>
<dbReference type="InterPro" id="IPR018060">
    <property type="entry name" value="HTH_AraC"/>
</dbReference>
<proteinExistence type="predicted"/>
<dbReference type="PANTHER" id="PTHR43280:SF29">
    <property type="entry name" value="ARAC-FAMILY TRANSCRIPTIONAL REGULATOR"/>
    <property type="match status" value="1"/>
</dbReference>
<keyword evidence="6" id="KW-1185">Reference proteome</keyword>
<feature type="domain" description="HTH araC/xylS-type" evidence="4">
    <location>
        <begin position="496"/>
        <end position="600"/>
    </location>
</feature>
<dbReference type="PROSITE" id="PS01124">
    <property type="entry name" value="HTH_ARAC_FAMILY_2"/>
    <property type="match status" value="1"/>
</dbReference>
<organism evidence="5 6">
    <name type="scientific">Croceimicrobium hydrocarbonivorans</name>
    <dbReference type="NCBI Taxonomy" id="2761580"/>
    <lineage>
        <taxon>Bacteria</taxon>
        <taxon>Pseudomonadati</taxon>
        <taxon>Bacteroidota</taxon>
        <taxon>Flavobacteriia</taxon>
        <taxon>Flavobacteriales</taxon>
        <taxon>Owenweeksiaceae</taxon>
        <taxon>Croceimicrobium</taxon>
    </lineage>
</organism>
<evidence type="ECO:0000259" key="4">
    <source>
        <dbReference type="PROSITE" id="PS01124"/>
    </source>
</evidence>
<dbReference type="SUPFAM" id="SSF48452">
    <property type="entry name" value="TPR-like"/>
    <property type="match status" value="2"/>
</dbReference>
<dbReference type="AlphaFoldDB" id="A0A7H0VEY1"/>